<feature type="region of interest" description="Disordered" evidence="1">
    <location>
        <begin position="377"/>
        <end position="423"/>
    </location>
</feature>
<accession>A0ABS8P741</accession>
<evidence type="ECO:0000313" key="2">
    <source>
        <dbReference type="EMBL" id="MCD2193747.1"/>
    </source>
</evidence>
<gene>
    <name evidence="2" type="ORF">LQ327_10195</name>
</gene>
<evidence type="ECO:0000256" key="1">
    <source>
        <dbReference type="SAM" id="MobiDB-lite"/>
    </source>
</evidence>
<keyword evidence="3" id="KW-1185">Reference proteome</keyword>
<comment type="caution">
    <text evidence="2">The sequence shown here is derived from an EMBL/GenBank/DDBJ whole genome shotgun (WGS) entry which is preliminary data.</text>
</comment>
<dbReference type="RefSeq" id="WP_230732410.1">
    <property type="nucleotide sequence ID" value="NZ_JAJNDB010000001.1"/>
</dbReference>
<dbReference type="EMBL" id="JAJNDB010000001">
    <property type="protein sequence ID" value="MCD2193747.1"/>
    <property type="molecule type" value="Genomic_DNA"/>
</dbReference>
<dbReference type="PANTHER" id="PTHR33371:SF4">
    <property type="entry name" value="INTERMEMBRANE PHOSPHOLIPID TRANSPORT SYSTEM BINDING PROTEIN MLAD"/>
    <property type="match status" value="1"/>
</dbReference>
<reference evidence="2 3" key="1">
    <citation type="submission" date="2021-11" db="EMBL/GenBank/DDBJ databases">
        <title>Draft genome sequence of Actinomycetospora sp. SF1 isolated from the rhizosphere soil.</title>
        <authorList>
            <person name="Duangmal K."/>
            <person name="Chantavorakit T."/>
        </authorList>
    </citation>
    <scope>NUCLEOTIDE SEQUENCE [LARGE SCALE GENOMIC DNA]</scope>
    <source>
        <strain evidence="2 3">TBRC 5722</strain>
    </source>
</reference>
<organism evidence="2 3">
    <name type="scientific">Actinomycetospora endophytica</name>
    <dbReference type="NCBI Taxonomy" id="2291215"/>
    <lineage>
        <taxon>Bacteria</taxon>
        <taxon>Bacillati</taxon>
        <taxon>Actinomycetota</taxon>
        <taxon>Actinomycetes</taxon>
        <taxon>Pseudonocardiales</taxon>
        <taxon>Pseudonocardiaceae</taxon>
        <taxon>Actinomycetospora</taxon>
    </lineage>
</organism>
<evidence type="ECO:0000313" key="3">
    <source>
        <dbReference type="Proteomes" id="UP001199469"/>
    </source>
</evidence>
<dbReference type="Proteomes" id="UP001199469">
    <property type="component" value="Unassembled WGS sequence"/>
</dbReference>
<dbReference type="InterPro" id="IPR052336">
    <property type="entry name" value="MlaD_Phospholipid_Transporter"/>
</dbReference>
<sequence length="423" mass="43532">MRFTPTRVLVGVVILLLIAGGIVLITTPTGYKATAFLPAGNPNIIEGAPVLINGFPKGKVDKLVPEGQGAEITIATDSDVAPLHAGAVVFVQWSAAVGERLIQVNDGPPSNPEIPDGGRIEGNMPKPMELSDVLAALDPATRSRLGPVIQQLQGTLAGHEQDLNNTLATAGPAFTAIGNVFRGVAIDEPAINQLVTDTNNLVTRAGSHDQDISGIVNDLSVSTHDTAQQREALRQVLQKLPPTLDQARSTLGKVPGTTDAAVPLLEDAKTTTAKLPSVAGHLAPVLADLRPTIAQLKPTLEAASQLLDETPGLLDAGDTTIPKVGDTFGKLSPALHDLQPFTPCVVGFLSTWGSAAAYHDLNGGYVHIPIREGPESVDETPVNLGTGANKPVPRNCDAVSQGDAGGTATGGANPVSAGLGGLN</sequence>
<dbReference type="PANTHER" id="PTHR33371">
    <property type="entry name" value="INTERMEMBRANE PHOSPHOLIPID TRANSPORT SYSTEM BINDING PROTEIN MLAD-RELATED"/>
    <property type="match status" value="1"/>
</dbReference>
<proteinExistence type="predicted"/>
<name>A0ABS8P741_9PSEU</name>
<protein>
    <submittedName>
        <fullName evidence="2">MCE family protein</fullName>
    </submittedName>
</protein>